<sequence length="74" mass="8930">MKIINYLKKKRRKKKNKDEHKDTKLTIQVNSEGVGVESEGLHPKKIEDMINRMILKHKDFMIMKRRNRFGSYVE</sequence>
<protein>
    <submittedName>
        <fullName evidence="2">Uncharacterized protein</fullName>
    </submittedName>
</protein>
<reference evidence="2" key="1">
    <citation type="journal article" date="2014" name="Front. Microbiol.">
        <title>High frequency of phylogenetically diverse reductive dehalogenase-homologous genes in deep subseafloor sedimentary metagenomes.</title>
        <authorList>
            <person name="Kawai M."/>
            <person name="Futagami T."/>
            <person name="Toyoda A."/>
            <person name="Takaki Y."/>
            <person name="Nishi S."/>
            <person name="Hori S."/>
            <person name="Arai W."/>
            <person name="Tsubouchi T."/>
            <person name="Morono Y."/>
            <person name="Uchiyama I."/>
            <person name="Ito T."/>
            <person name="Fujiyama A."/>
            <person name="Inagaki F."/>
            <person name="Takami H."/>
        </authorList>
    </citation>
    <scope>NUCLEOTIDE SEQUENCE</scope>
    <source>
        <strain evidence="2">Expedition CK06-06</strain>
    </source>
</reference>
<dbReference type="EMBL" id="BART01028344">
    <property type="protein sequence ID" value="GAG90169.1"/>
    <property type="molecule type" value="Genomic_DNA"/>
</dbReference>
<name>X1B339_9ZZZZ</name>
<organism evidence="2">
    <name type="scientific">marine sediment metagenome</name>
    <dbReference type="NCBI Taxonomy" id="412755"/>
    <lineage>
        <taxon>unclassified sequences</taxon>
        <taxon>metagenomes</taxon>
        <taxon>ecological metagenomes</taxon>
    </lineage>
</organism>
<gene>
    <name evidence="2" type="ORF">S01H4_50006</name>
</gene>
<proteinExistence type="predicted"/>
<evidence type="ECO:0000313" key="2">
    <source>
        <dbReference type="EMBL" id="GAG90169.1"/>
    </source>
</evidence>
<accession>X1B339</accession>
<evidence type="ECO:0000256" key="1">
    <source>
        <dbReference type="SAM" id="MobiDB-lite"/>
    </source>
</evidence>
<feature type="region of interest" description="Disordered" evidence="1">
    <location>
        <begin position="1"/>
        <end position="22"/>
    </location>
</feature>
<dbReference type="AlphaFoldDB" id="X1B339"/>
<comment type="caution">
    <text evidence="2">The sequence shown here is derived from an EMBL/GenBank/DDBJ whole genome shotgun (WGS) entry which is preliminary data.</text>
</comment>